<dbReference type="PANTHER" id="PTHR35006">
    <property type="entry name" value="GLYOXALASE FAMILY PROTEIN (AFU_ORTHOLOGUE AFUA_5G14830)"/>
    <property type="match status" value="1"/>
</dbReference>
<sequence length="136" mass="15023">MAIDHTCLCVPKDKFEQCLKIYLDALKPLGYEVRHRYGEMVVGLGTSIGEQRIEGYKQADFWLVGVEAPSGHGIHLAFRSPDRLTVDQFHSAAIKAGAEDNGPPGIRTMYHPNYYGAFFRDPAGNNIEAVCHTATA</sequence>
<evidence type="ECO:0000313" key="2">
    <source>
        <dbReference type="EMBL" id="RCI16775.1"/>
    </source>
</evidence>
<gene>
    <name evidence="2" type="ORF">L249_1719</name>
</gene>
<dbReference type="CDD" id="cd07262">
    <property type="entry name" value="VOC_like"/>
    <property type="match status" value="1"/>
</dbReference>
<name>A0A367LQP3_9HYPO</name>
<dbReference type="PROSITE" id="PS51819">
    <property type="entry name" value="VOC"/>
    <property type="match status" value="1"/>
</dbReference>
<dbReference type="SUPFAM" id="SSF54593">
    <property type="entry name" value="Glyoxalase/Bleomycin resistance protein/Dihydroxybiphenyl dioxygenase"/>
    <property type="match status" value="1"/>
</dbReference>
<dbReference type="AlphaFoldDB" id="A0A367LQP3"/>
<keyword evidence="3" id="KW-1185">Reference proteome</keyword>
<dbReference type="PANTHER" id="PTHR35006:SF2">
    <property type="entry name" value="GLYOXALASE FAMILY PROTEIN (AFU_ORTHOLOGUE AFUA_5G14830)"/>
    <property type="match status" value="1"/>
</dbReference>
<accession>A0A367LQP3</accession>
<reference evidence="2 3" key="1">
    <citation type="journal article" date="2015" name="BMC Genomics">
        <title>Insights from the genome of Ophiocordyceps polyrhachis-furcata to pathogenicity and host specificity in insect fungi.</title>
        <authorList>
            <person name="Wichadakul D."/>
            <person name="Kobmoo N."/>
            <person name="Ingsriswang S."/>
            <person name="Tangphatsornruang S."/>
            <person name="Chantasingh D."/>
            <person name="Luangsa-ard J.J."/>
            <person name="Eurwilaichitr L."/>
        </authorList>
    </citation>
    <scope>NUCLEOTIDE SEQUENCE [LARGE SCALE GENOMIC DNA]</scope>
    <source>
        <strain evidence="2 3">BCC 54312</strain>
    </source>
</reference>
<dbReference type="OrthoDB" id="10249419at2759"/>
<evidence type="ECO:0000259" key="1">
    <source>
        <dbReference type="PROSITE" id="PS51819"/>
    </source>
</evidence>
<dbReference type="EMBL" id="LKCN02000001">
    <property type="protein sequence ID" value="RCI16775.1"/>
    <property type="molecule type" value="Genomic_DNA"/>
</dbReference>
<comment type="caution">
    <text evidence="2">The sequence shown here is derived from an EMBL/GenBank/DDBJ whole genome shotgun (WGS) entry which is preliminary data.</text>
</comment>
<feature type="domain" description="VOC" evidence="1">
    <location>
        <begin position="2"/>
        <end position="132"/>
    </location>
</feature>
<proteinExistence type="predicted"/>
<dbReference type="Gene3D" id="3.10.180.10">
    <property type="entry name" value="2,3-Dihydroxybiphenyl 1,2-Dioxygenase, domain 1"/>
    <property type="match status" value="1"/>
</dbReference>
<dbReference type="InterPro" id="IPR029068">
    <property type="entry name" value="Glyas_Bleomycin-R_OHBP_Dase"/>
</dbReference>
<dbReference type="STRING" id="1330021.A0A367LQP3"/>
<dbReference type="Proteomes" id="UP000253664">
    <property type="component" value="Unassembled WGS sequence"/>
</dbReference>
<dbReference type="InterPro" id="IPR037523">
    <property type="entry name" value="VOC_core"/>
</dbReference>
<protein>
    <recommendedName>
        <fullName evidence="1">VOC domain-containing protein</fullName>
    </recommendedName>
</protein>
<organism evidence="2 3">
    <name type="scientific">Ophiocordyceps polyrhachis-furcata BCC 54312</name>
    <dbReference type="NCBI Taxonomy" id="1330021"/>
    <lineage>
        <taxon>Eukaryota</taxon>
        <taxon>Fungi</taxon>
        <taxon>Dikarya</taxon>
        <taxon>Ascomycota</taxon>
        <taxon>Pezizomycotina</taxon>
        <taxon>Sordariomycetes</taxon>
        <taxon>Hypocreomycetidae</taxon>
        <taxon>Hypocreales</taxon>
        <taxon>Ophiocordycipitaceae</taxon>
        <taxon>Ophiocordyceps</taxon>
    </lineage>
</organism>
<evidence type="ECO:0000313" key="3">
    <source>
        <dbReference type="Proteomes" id="UP000253664"/>
    </source>
</evidence>